<gene>
    <name evidence="1" type="ORF">M2412_002858</name>
</gene>
<evidence type="ECO:0000313" key="2">
    <source>
        <dbReference type="Proteomes" id="UP001320691"/>
    </source>
</evidence>
<accession>A0AAW5PJW8</accession>
<name>A0AAW5PJW8_9GAMM</name>
<dbReference type="SUPFAM" id="SSF56925">
    <property type="entry name" value="OMPA-like"/>
    <property type="match status" value="1"/>
</dbReference>
<proteinExistence type="predicted"/>
<reference evidence="1" key="1">
    <citation type="submission" date="2022-08" db="EMBL/GenBank/DDBJ databases">
        <title>Genomic analyses of the natural microbiome of Caenorhabditis elegans.</title>
        <authorList>
            <person name="Samuel B."/>
        </authorList>
    </citation>
    <scope>NUCLEOTIDE SEQUENCE</scope>
    <source>
        <strain evidence="1">BIGb0277</strain>
    </source>
</reference>
<dbReference type="EMBL" id="JANUEK010000007">
    <property type="protein sequence ID" value="MCS4280849.1"/>
    <property type="molecule type" value="Genomic_DNA"/>
</dbReference>
<dbReference type="RefSeq" id="WP_259261462.1">
    <property type="nucleotide sequence ID" value="NZ_JANUEK010000007.1"/>
</dbReference>
<dbReference type="Proteomes" id="UP001320691">
    <property type="component" value="Unassembled WGS sequence"/>
</dbReference>
<sequence>MDPVLGIRLCWALAERHAMTVWMMGSDSDDVTVDAMASYGYRVTEHAWLRVGYRYMTLRQVGRRFDVDIAVSGPGIGLEARF</sequence>
<dbReference type="AlphaFoldDB" id="A0AAW5PJW8"/>
<dbReference type="InterPro" id="IPR011250">
    <property type="entry name" value="OMP/PagP_B-barrel"/>
</dbReference>
<comment type="caution">
    <text evidence="1">The sequence shown here is derived from an EMBL/GenBank/DDBJ whole genome shotgun (WGS) entry which is preliminary data.</text>
</comment>
<organism evidence="1 2">
    <name type="scientific">Stenotrophomonas rhizophila</name>
    <dbReference type="NCBI Taxonomy" id="216778"/>
    <lineage>
        <taxon>Bacteria</taxon>
        <taxon>Pseudomonadati</taxon>
        <taxon>Pseudomonadota</taxon>
        <taxon>Gammaproteobacteria</taxon>
        <taxon>Lysobacterales</taxon>
        <taxon>Lysobacteraceae</taxon>
        <taxon>Stenotrophomonas</taxon>
    </lineage>
</organism>
<protein>
    <submittedName>
        <fullName evidence="1">Uncharacterized protein</fullName>
    </submittedName>
</protein>
<evidence type="ECO:0000313" key="1">
    <source>
        <dbReference type="EMBL" id="MCS4280849.1"/>
    </source>
</evidence>